<dbReference type="SUPFAM" id="SSF55729">
    <property type="entry name" value="Acyl-CoA N-acyltransferases (Nat)"/>
    <property type="match status" value="1"/>
</dbReference>
<feature type="compositionally biased region" description="Pro residues" evidence="1">
    <location>
        <begin position="211"/>
        <end position="231"/>
    </location>
</feature>
<feature type="compositionally biased region" description="Basic and acidic residues" evidence="1">
    <location>
        <begin position="172"/>
        <end position="191"/>
    </location>
</feature>
<dbReference type="InterPro" id="IPR000182">
    <property type="entry name" value="GNAT_dom"/>
</dbReference>
<feature type="domain" description="N-acetyltransferase" evidence="2">
    <location>
        <begin position="9"/>
        <end position="158"/>
    </location>
</feature>
<organism evidence="3 4">
    <name type="scientific">Mya arenaria</name>
    <name type="common">Soft-shell clam</name>
    <dbReference type="NCBI Taxonomy" id="6604"/>
    <lineage>
        <taxon>Eukaryota</taxon>
        <taxon>Metazoa</taxon>
        <taxon>Spiralia</taxon>
        <taxon>Lophotrochozoa</taxon>
        <taxon>Mollusca</taxon>
        <taxon>Bivalvia</taxon>
        <taxon>Autobranchia</taxon>
        <taxon>Heteroconchia</taxon>
        <taxon>Euheterodonta</taxon>
        <taxon>Imparidentia</taxon>
        <taxon>Neoheterodontei</taxon>
        <taxon>Myida</taxon>
        <taxon>Myoidea</taxon>
        <taxon>Myidae</taxon>
        <taxon>Mya</taxon>
    </lineage>
</organism>
<sequence>MGFDLLPLHKIPKYSRECADVLNEEWKRSLTARLHTFEKSRDEFPVNLVLLENAKTAEAFVVGHSRLSLVQGQQCPSCLVESVIIRKKLRGTGLGRILMEKTEEFAKRSGLEMMYLTTHDKEKFYSHLGYEVCSPIVFLGSDIIPEHLAAKLMKNLIIYDNENTVVKQQSEQQEHHCGDKDEQSVHNKSDSITRNNENDLDSNDSKRVPQIPAPPSAPLCCPAPPPPPPVAQPRKKSDISRFDPSKVIWMKKSLK</sequence>
<protein>
    <submittedName>
        <fullName evidence="3">NAA80-like protein</fullName>
    </submittedName>
</protein>
<reference evidence="3" key="1">
    <citation type="submission" date="2022-11" db="EMBL/GenBank/DDBJ databases">
        <title>Centuries of genome instability and evolution in soft-shell clam transmissible cancer (bioRxiv).</title>
        <authorList>
            <person name="Hart S.F.M."/>
            <person name="Yonemitsu M.A."/>
            <person name="Giersch R.M."/>
            <person name="Beal B.F."/>
            <person name="Arriagada G."/>
            <person name="Davis B.W."/>
            <person name="Ostrander E.A."/>
            <person name="Goff S.P."/>
            <person name="Metzger M.J."/>
        </authorList>
    </citation>
    <scope>NUCLEOTIDE SEQUENCE</scope>
    <source>
        <strain evidence="3">MELC-2E11</strain>
        <tissue evidence="3">Siphon/mantle</tissue>
    </source>
</reference>
<feature type="region of interest" description="Disordered" evidence="1">
    <location>
        <begin position="167"/>
        <end position="244"/>
    </location>
</feature>
<dbReference type="PROSITE" id="PS51186">
    <property type="entry name" value="GNAT"/>
    <property type="match status" value="1"/>
</dbReference>
<dbReference type="Gene3D" id="3.40.630.30">
    <property type="match status" value="1"/>
</dbReference>
<evidence type="ECO:0000313" key="3">
    <source>
        <dbReference type="EMBL" id="WAR19810.1"/>
    </source>
</evidence>
<gene>
    <name evidence="3" type="ORF">MAR_001648</name>
</gene>
<dbReference type="PANTHER" id="PTHR13538">
    <property type="entry name" value="N-ACETYLTRANSFERASE 6"/>
    <property type="match status" value="1"/>
</dbReference>
<dbReference type="InterPro" id="IPR039840">
    <property type="entry name" value="NAA80"/>
</dbReference>
<dbReference type="EMBL" id="CP111022">
    <property type="protein sequence ID" value="WAR19810.1"/>
    <property type="molecule type" value="Genomic_DNA"/>
</dbReference>
<dbReference type="PANTHER" id="PTHR13538:SF4">
    <property type="entry name" value="N-ALPHA-ACETYLTRANSFERASE 80"/>
    <property type="match status" value="1"/>
</dbReference>
<evidence type="ECO:0000256" key="1">
    <source>
        <dbReference type="SAM" id="MobiDB-lite"/>
    </source>
</evidence>
<proteinExistence type="predicted"/>
<dbReference type="CDD" id="cd04301">
    <property type="entry name" value="NAT_SF"/>
    <property type="match status" value="1"/>
</dbReference>
<dbReference type="Proteomes" id="UP001164746">
    <property type="component" value="Chromosome 11"/>
</dbReference>
<name>A0ABY7FCE8_MYAAR</name>
<evidence type="ECO:0000259" key="2">
    <source>
        <dbReference type="PROSITE" id="PS51186"/>
    </source>
</evidence>
<keyword evidence="4" id="KW-1185">Reference proteome</keyword>
<accession>A0ABY7FCE8</accession>
<dbReference type="InterPro" id="IPR016181">
    <property type="entry name" value="Acyl_CoA_acyltransferase"/>
</dbReference>
<dbReference type="Pfam" id="PF00583">
    <property type="entry name" value="Acetyltransf_1"/>
    <property type="match status" value="1"/>
</dbReference>
<evidence type="ECO:0000313" key="4">
    <source>
        <dbReference type="Proteomes" id="UP001164746"/>
    </source>
</evidence>
<feature type="compositionally biased region" description="Basic and acidic residues" evidence="1">
    <location>
        <begin position="235"/>
        <end position="244"/>
    </location>
</feature>